<dbReference type="Proteomes" id="UP000289738">
    <property type="component" value="Chromosome A03"/>
</dbReference>
<protein>
    <recommendedName>
        <fullName evidence="3">Protein FAR1-RELATED SEQUENCE</fullName>
    </recommendedName>
</protein>
<dbReference type="PANTHER" id="PTHR47718:SF13">
    <property type="entry name" value="OS09G0290500 PROTEIN"/>
    <property type="match status" value="1"/>
</dbReference>
<evidence type="ECO:0000313" key="2">
    <source>
        <dbReference type="Proteomes" id="UP000289738"/>
    </source>
</evidence>
<dbReference type="PANTHER" id="PTHR47718">
    <property type="entry name" value="OS01G0519700 PROTEIN"/>
    <property type="match status" value="1"/>
</dbReference>
<name>A0A445DXV7_ARAHY</name>
<dbReference type="EMBL" id="SDMP01000003">
    <property type="protein sequence ID" value="RYR67911.1"/>
    <property type="molecule type" value="Genomic_DNA"/>
</dbReference>
<keyword evidence="2" id="KW-1185">Reference proteome</keyword>
<organism evidence="1 2">
    <name type="scientific">Arachis hypogaea</name>
    <name type="common">Peanut</name>
    <dbReference type="NCBI Taxonomy" id="3818"/>
    <lineage>
        <taxon>Eukaryota</taxon>
        <taxon>Viridiplantae</taxon>
        <taxon>Streptophyta</taxon>
        <taxon>Embryophyta</taxon>
        <taxon>Tracheophyta</taxon>
        <taxon>Spermatophyta</taxon>
        <taxon>Magnoliopsida</taxon>
        <taxon>eudicotyledons</taxon>
        <taxon>Gunneridae</taxon>
        <taxon>Pentapetalae</taxon>
        <taxon>rosids</taxon>
        <taxon>fabids</taxon>
        <taxon>Fabales</taxon>
        <taxon>Fabaceae</taxon>
        <taxon>Papilionoideae</taxon>
        <taxon>50 kb inversion clade</taxon>
        <taxon>dalbergioids sensu lato</taxon>
        <taxon>Dalbergieae</taxon>
        <taxon>Pterocarpus clade</taxon>
        <taxon>Arachis</taxon>
    </lineage>
</organism>
<dbReference type="AlphaFoldDB" id="A0A445DXV7"/>
<comment type="caution">
    <text evidence="1">The sequence shown here is derived from an EMBL/GenBank/DDBJ whole genome shotgun (WGS) entry which is preliminary data.</text>
</comment>
<accession>A0A445DXV7</accession>
<evidence type="ECO:0008006" key="3">
    <source>
        <dbReference type="Google" id="ProtNLM"/>
    </source>
</evidence>
<proteinExistence type="predicted"/>
<gene>
    <name evidence="1" type="ORF">Ahy_A03g014371</name>
</gene>
<evidence type="ECO:0000313" key="1">
    <source>
        <dbReference type="EMBL" id="RYR67911.1"/>
    </source>
</evidence>
<sequence>MLEDTLTFMLPGPRRMNLVAIDQMNMMLKVDIKTQKIYASFVQTAGGCENVMFLKKDMYNRIDKQLRVISGDASAWLKLHMRRHIARISTHVRWWFSRGFDHHNQTIVFAVALVANETEKPYKWLLQ</sequence>
<reference evidence="1 2" key="1">
    <citation type="submission" date="2019-01" db="EMBL/GenBank/DDBJ databases">
        <title>Sequencing of cultivated peanut Arachis hypogaea provides insights into genome evolution and oil improvement.</title>
        <authorList>
            <person name="Chen X."/>
        </authorList>
    </citation>
    <scope>NUCLEOTIDE SEQUENCE [LARGE SCALE GENOMIC DNA]</scope>
    <source>
        <strain evidence="2">cv. Fuhuasheng</strain>
        <tissue evidence="1">Leaves</tissue>
    </source>
</reference>